<keyword evidence="4" id="KW-0255">Endonuclease</keyword>
<dbReference type="Proteomes" id="UP001549921">
    <property type="component" value="Unassembled WGS sequence"/>
</dbReference>
<evidence type="ECO:0000256" key="3">
    <source>
        <dbReference type="ARBA" id="ARBA00022722"/>
    </source>
</evidence>
<feature type="compositionally biased region" description="Basic and acidic residues" evidence="7">
    <location>
        <begin position="1"/>
        <end position="11"/>
    </location>
</feature>
<dbReference type="InterPro" id="IPR043502">
    <property type="entry name" value="DNA/RNA_pol_sf"/>
</dbReference>
<organism evidence="9 10">
    <name type="scientific">Loxostege sticticalis</name>
    <name type="common">Beet webworm moth</name>
    <dbReference type="NCBI Taxonomy" id="481309"/>
    <lineage>
        <taxon>Eukaryota</taxon>
        <taxon>Metazoa</taxon>
        <taxon>Ecdysozoa</taxon>
        <taxon>Arthropoda</taxon>
        <taxon>Hexapoda</taxon>
        <taxon>Insecta</taxon>
        <taxon>Pterygota</taxon>
        <taxon>Neoptera</taxon>
        <taxon>Endopterygota</taxon>
        <taxon>Lepidoptera</taxon>
        <taxon>Glossata</taxon>
        <taxon>Ditrysia</taxon>
        <taxon>Pyraloidea</taxon>
        <taxon>Crambidae</taxon>
        <taxon>Pyraustinae</taxon>
        <taxon>Loxostege</taxon>
    </lineage>
</organism>
<sequence>MEKTGESEKSESVAPDGGQARSDSSESESSSSSSEDEVFASPPPNKRQAISSQQQPRTSKYKHQTELTIWKGASATNLTCTLKQAQSLLGLLNFANLTVPGGRLHCRRMQLFLREFQEGRVRERRALPQTVHQDLSWWLRAVENSSKPLRRKEVTHFLTTDAADAGWGAQLNGMFLSGKWTSLQERWHSNVKEMYAVYGAILDQQNALRGAHILIQSDNRTLVAYIRNEGGTRSLALLNLTTRLLNLTEQLELTLSACYLPGNLNGIADRLSRGRAVPEWHLLPQATEAIFSRWGVPDVDLFASRVTAVVPNYVSLDSTDGCAIFCDAFSRTWDYQLGWVFPPPNLIPQVLAHLNRSKGTFIIIAPQWPQCFWCPDLRARALETPLPIEDLRRTLIDQTTGRCPPQVDKLSLLAWKVGGGQSRYPTGAQQKENC</sequence>
<evidence type="ECO:0000256" key="7">
    <source>
        <dbReference type="SAM" id="MobiDB-lite"/>
    </source>
</evidence>
<dbReference type="InterPro" id="IPR041373">
    <property type="entry name" value="RT_RNaseH"/>
</dbReference>
<dbReference type="AlphaFoldDB" id="A0ABD0S6J5"/>
<evidence type="ECO:0000256" key="5">
    <source>
        <dbReference type="ARBA" id="ARBA00022801"/>
    </source>
</evidence>
<dbReference type="GO" id="GO:0003964">
    <property type="term" value="F:RNA-directed DNA polymerase activity"/>
    <property type="evidence" value="ECO:0007669"/>
    <property type="project" value="UniProtKB-KW"/>
</dbReference>
<gene>
    <name evidence="9" type="ORF">ABMA28_011526</name>
</gene>
<keyword evidence="1" id="KW-0808">Transferase</keyword>
<evidence type="ECO:0000256" key="2">
    <source>
        <dbReference type="ARBA" id="ARBA00022695"/>
    </source>
</evidence>
<evidence type="ECO:0000313" key="9">
    <source>
        <dbReference type="EMBL" id="KAL0809316.1"/>
    </source>
</evidence>
<dbReference type="CDD" id="cd09275">
    <property type="entry name" value="RNase_HI_RT_DIRS1"/>
    <property type="match status" value="1"/>
</dbReference>
<dbReference type="GO" id="GO:0004519">
    <property type="term" value="F:endonuclease activity"/>
    <property type="evidence" value="ECO:0007669"/>
    <property type="project" value="UniProtKB-KW"/>
</dbReference>
<name>A0ABD0S6J5_LOXSC</name>
<dbReference type="Pfam" id="PF17917">
    <property type="entry name" value="RT_RNaseH"/>
    <property type="match status" value="1"/>
</dbReference>
<evidence type="ECO:0000256" key="1">
    <source>
        <dbReference type="ARBA" id="ARBA00022679"/>
    </source>
</evidence>
<dbReference type="InterPro" id="IPR052055">
    <property type="entry name" value="Hepadnavirus_pol/RT"/>
</dbReference>
<evidence type="ECO:0000259" key="8">
    <source>
        <dbReference type="Pfam" id="PF17917"/>
    </source>
</evidence>
<dbReference type="PANTHER" id="PTHR33050:SF7">
    <property type="entry name" value="RIBONUCLEASE H"/>
    <property type="match status" value="1"/>
</dbReference>
<feature type="compositionally biased region" description="Polar residues" evidence="7">
    <location>
        <begin position="48"/>
        <end position="58"/>
    </location>
</feature>
<dbReference type="EMBL" id="JBEDNZ010000029">
    <property type="protein sequence ID" value="KAL0809316.1"/>
    <property type="molecule type" value="Genomic_DNA"/>
</dbReference>
<dbReference type="GO" id="GO:0016787">
    <property type="term" value="F:hydrolase activity"/>
    <property type="evidence" value="ECO:0007669"/>
    <property type="project" value="UniProtKB-KW"/>
</dbReference>
<keyword evidence="6" id="KW-0695">RNA-directed DNA polymerase</keyword>
<evidence type="ECO:0000256" key="6">
    <source>
        <dbReference type="ARBA" id="ARBA00022918"/>
    </source>
</evidence>
<evidence type="ECO:0000313" key="10">
    <source>
        <dbReference type="Proteomes" id="UP001549921"/>
    </source>
</evidence>
<keyword evidence="3" id="KW-0540">Nuclease</keyword>
<keyword evidence="2" id="KW-0548">Nucleotidyltransferase</keyword>
<protein>
    <recommendedName>
        <fullName evidence="8">Reverse transcriptase RNase H-like domain-containing protein</fullName>
    </recommendedName>
</protein>
<evidence type="ECO:0000256" key="4">
    <source>
        <dbReference type="ARBA" id="ARBA00022759"/>
    </source>
</evidence>
<dbReference type="SUPFAM" id="SSF56672">
    <property type="entry name" value="DNA/RNA polymerases"/>
    <property type="match status" value="1"/>
</dbReference>
<proteinExistence type="predicted"/>
<dbReference type="PANTHER" id="PTHR33050">
    <property type="entry name" value="REVERSE TRANSCRIPTASE DOMAIN-CONTAINING PROTEIN"/>
    <property type="match status" value="1"/>
</dbReference>
<keyword evidence="5" id="KW-0378">Hydrolase</keyword>
<accession>A0ABD0S6J5</accession>
<feature type="domain" description="Reverse transcriptase RNase H-like" evidence="8">
    <location>
        <begin position="157"/>
        <end position="229"/>
    </location>
</feature>
<feature type="region of interest" description="Disordered" evidence="7">
    <location>
        <begin position="1"/>
        <end position="63"/>
    </location>
</feature>
<comment type="caution">
    <text evidence="9">The sequence shown here is derived from an EMBL/GenBank/DDBJ whole genome shotgun (WGS) entry which is preliminary data.</text>
</comment>
<reference evidence="9 10" key="1">
    <citation type="submission" date="2024-06" db="EMBL/GenBank/DDBJ databases">
        <title>A chromosome-level genome assembly of beet webworm, Loxostege sticticalis.</title>
        <authorList>
            <person name="Zhang Y."/>
        </authorList>
    </citation>
    <scope>NUCLEOTIDE SEQUENCE [LARGE SCALE GENOMIC DNA]</scope>
    <source>
        <strain evidence="9">AQ028</strain>
        <tissue evidence="9">Male pupae</tissue>
    </source>
</reference>